<accession>A0AAE0DPV5</accession>
<organism evidence="2 3">
    <name type="scientific">Lepraria neglecta</name>
    <dbReference type="NCBI Taxonomy" id="209136"/>
    <lineage>
        <taxon>Eukaryota</taxon>
        <taxon>Fungi</taxon>
        <taxon>Dikarya</taxon>
        <taxon>Ascomycota</taxon>
        <taxon>Pezizomycotina</taxon>
        <taxon>Lecanoromycetes</taxon>
        <taxon>OSLEUM clade</taxon>
        <taxon>Lecanoromycetidae</taxon>
        <taxon>Lecanorales</taxon>
        <taxon>Lecanorineae</taxon>
        <taxon>Stereocaulaceae</taxon>
        <taxon>Lepraria</taxon>
    </lineage>
</organism>
<feature type="region of interest" description="Disordered" evidence="1">
    <location>
        <begin position="178"/>
        <end position="204"/>
    </location>
</feature>
<name>A0AAE0DPV5_9LECA</name>
<evidence type="ECO:0000313" key="3">
    <source>
        <dbReference type="Proteomes" id="UP001276659"/>
    </source>
</evidence>
<dbReference type="InterPro" id="IPR053137">
    <property type="entry name" value="NLR-like"/>
</dbReference>
<sequence>MAEILENMHEYHESDEICRYLIDLRIKEHGKEHERTMTAMFRLARALQKRGEHRQAESLYQELCDFGEEKYGEEYWDHLLEQLCNDAQEPDKYDQFAELYRLMMDQCANGLGKDHELTRYAMCALASALRNLERYDEAEKLYRELFDIGEEKNNGTTGNSRNWDILFFYLTETLRSQGKDEEAEDIESQRPLLQDVPSYSADQEQEEFTAVVATVPPA</sequence>
<dbReference type="EMBL" id="JASNWA010000003">
    <property type="protein sequence ID" value="KAK3178390.1"/>
    <property type="molecule type" value="Genomic_DNA"/>
</dbReference>
<evidence type="ECO:0000256" key="1">
    <source>
        <dbReference type="SAM" id="MobiDB-lite"/>
    </source>
</evidence>
<keyword evidence="3" id="KW-1185">Reference proteome</keyword>
<dbReference type="Gene3D" id="1.25.40.10">
    <property type="entry name" value="Tetratricopeptide repeat domain"/>
    <property type="match status" value="1"/>
</dbReference>
<evidence type="ECO:0008006" key="4">
    <source>
        <dbReference type="Google" id="ProtNLM"/>
    </source>
</evidence>
<evidence type="ECO:0000313" key="2">
    <source>
        <dbReference type="EMBL" id="KAK3178390.1"/>
    </source>
</evidence>
<reference evidence="2" key="1">
    <citation type="submission" date="2022-11" db="EMBL/GenBank/DDBJ databases">
        <title>Chromosomal genome sequence assembly and mating type (MAT) locus characterization of the leprose asexual lichenized fungus Lepraria neglecta (Nyl.) Erichsen.</title>
        <authorList>
            <person name="Allen J.L."/>
            <person name="Pfeffer B."/>
        </authorList>
    </citation>
    <scope>NUCLEOTIDE SEQUENCE</scope>
    <source>
        <strain evidence="2">Allen 5258</strain>
    </source>
</reference>
<gene>
    <name evidence="2" type="ORF">OEA41_000525</name>
</gene>
<dbReference type="SUPFAM" id="SSF48452">
    <property type="entry name" value="TPR-like"/>
    <property type="match status" value="2"/>
</dbReference>
<dbReference type="InterPro" id="IPR011990">
    <property type="entry name" value="TPR-like_helical_dom_sf"/>
</dbReference>
<protein>
    <recommendedName>
        <fullName evidence="4">Tetratricopeptide repeat protein</fullName>
    </recommendedName>
</protein>
<dbReference type="PANTHER" id="PTHR46082:SF6">
    <property type="entry name" value="AAA+ ATPASE DOMAIN-CONTAINING PROTEIN-RELATED"/>
    <property type="match status" value="1"/>
</dbReference>
<dbReference type="Pfam" id="PF13374">
    <property type="entry name" value="TPR_10"/>
    <property type="match status" value="1"/>
</dbReference>
<dbReference type="AlphaFoldDB" id="A0AAE0DPV5"/>
<dbReference type="PANTHER" id="PTHR46082">
    <property type="entry name" value="ATP/GTP-BINDING PROTEIN-RELATED"/>
    <property type="match status" value="1"/>
</dbReference>
<dbReference type="Proteomes" id="UP001276659">
    <property type="component" value="Unassembled WGS sequence"/>
</dbReference>
<proteinExistence type="predicted"/>
<dbReference type="Pfam" id="PF13424">
    <property type="entry name" value="TPR_12"/>
    <property type="match status" value="1"/>
</dbReference>
<comment type="caution">
    <text evidence="2">The sequence shown here is derived from an EMBL/GenBank/DDBJ whole genome shotgun (WGS) entry which is preliminary data.</text>
</comment>